<dbReference type="Pfam" id="PF01546">
    <property type="entry name" value="Peptidase_M20"/>
    <property type="match status" value="1"/>
</dbReference>
<dbReference type="NCBIfam" id="TIGR01891">
    <property type="entry name" value="amidohydrolases"/>
    <property type="match status" value="1"/>
</dbReference>
<reference evidence="3" key="1">
    <citation type="journal article" date="2019" name="Int. J. Syst. Evol. Microbiol.">
        <title>The Global Catalogue of Microorganisms (GCM) 10K type strain sequencing project: providing services to taxonomists for standard genome sequencing and annotation.</title>
        <authorList>
            <consortium name="The Broad Institute Genomics Platform"/>
            <consortium name="The Broad Institute Genome Sequencing Center for Infectious Disease"/>
            <person name="Wu L."/>
            <person name="Ma J."/>
        </authorList>
    </citation>
    <scope>NUCLEOTIDE SEQUENCE [LARGE SCALE GENOMIC DNA]</scope>
    <source>
        <strain evidence="3">JCM 17939</strain>
    </source>
</reference>
<evidence type="ECO:0000259" key="1">
    <source>
        <dbReference type="Pfam" id="PF07687"/>
    </source>
</evidence>
<accession>A0ABP8UPT7</accession>
<dbReference type="Proteomes" id="UP001501442">
    <property type="component" value="Unassembled WGS sequence"/>
</dbReference>
<dbReference type="SUPFAM" id="SSF53187">
    <property type="entry name" value="Zn-dependent exopeptidases"/>
    <property type="match status" value="1"/>
</dbReference>
<gene>
    <name evidence="2" type="ORF">GCM10023196_079380</name>
</gene>
<evidence type="ECO:0000313" key="2">
    <source>
        <dbReference type="EMBL" id="GAA4635114.1"/>
    </source>
</evidence>
<dbReference type="InterPro" id="IPR036264">
    <property type="entry name" value="Bact_exopeptidase_dim_dom"/>
</dbReference>
<dbReference type="RefSeq" id="WP_345438081.1">
    <property type="nucleotide sequence ID" value="NZ_BAABHK010000014.1"/>
</dbReference>
<dbReference type="PANTHER" id="PTHR11014">
    <property type="entry name" value="PEPTIDASE M20 FAMILY MEMBER"/>
    <property type="match status" value="1"/>
</dbReference>
<dbReference type="Gene3D" id="3.30.70.360">
    <property type="match status" value="1"/>
</dbReference>
<name>A0ABP8UPT7_9ACTN</name>
<dbReference type="InterPro" id="IPR017439">
    <property type="entry name" value="Amidohydrolase"/>
</dbReference>
<proteinExistence type="predicted"/>
<keyword evidence="3" id="KW-1185">Reference proteome</keyword>
<dbReference type="Gene3D" id="3.40.630.10">
    <property type="entry name" value="Zn peptidases"/>
    <property type="match status" value="1"/>
</dbReference>
<dbReference type="PIRSF" id="PIRSF005962">
    <property type="entry name" value="Pept_M20D_amidohydro"/>
    <property type="match status" value="1"/>
</dbReference>
<evidence type="ECO:0000313" key="3">
    <source>
        <dbReference type="Proteomes" id="UP001501442"/>
    </source>
</evidence>
<dbReference type="PANTHER" id="PTHR11014:SF63">
    <property type="entry name" value="METALLOPEPTIDASE, PUTATIVE (AFU_ORTHOLOGUE AFUA_6G09600)-RELATED"/>
    <property type="match status" value="1"/>
</dbReference>
<feature type="domain" description="Peptidase M20 dimerisation" evidence="1">
    <location>
        <begin position="187"/>
        <end position="270"/>
    </location>
</feature>
<protein>
    <submittedName>
        <fullName evidence="2">M20 family metallopeptidase</fullName>
    </submittedName>
</protein>
<dbReference type="SUPFAM" id="SSF55031">
    <property type="entry name" value="Bacterial exopeptidase dimerisation domain"/>
    <property type="match status" value="1"/>
</dbReference>
<organism evidence="2 3">
    <name type="scientific">Actinoallomurus vinaceus</name>
    <dbReference type="NCBI Taxonomy" id="1080074"/>
    <lineage>
        <taxon>Bacteria</taxon>
        <taxon>Bacillati</taxon>
        <taxon>Actinomycetota</taxon>
        <taxon>Actinomycetes</taxon>
        <taxon>Streptosporangiales</taxon>
        <taxon>Thermomonosporaceae</taxon>
        <taxon>Actinoallomurus</taxon>
    </lineage>
</organism>
<dbReference type="EMBL" id="BAABHK010000014">
    <property type="protein sequence ID" value="GAA4635114.1"/>
    <property type="molecule type" value="Genomic_DNA"/>
</dbReference>
<comment type="caution">
    <text evidence="2">The sequence shown here is derived from an EMBL/GenBank/DDBJ whole genome shotgun (WGS) entry which is preliminary data.</text>
</comment>
<dbReference type="InterPro" id="IPR002933">
    <property type="entry name" value="Peptidase_M20"/>
</dbReference>
<dbReference type="CDD" id="cd03886">
    <property type="entry name" value="M20_Acy1"/>
    <property type="match status" value="1"/>
</dbReference>
<dbReference type="InterPro" id="IPR011650">
    <property type="entry name" value="Peptidase_M20_dimer"/>
</dbReference>
<sequence>MPSLRATADLQDDLVRLRRDLHSEPELGLELPRTQEKVLAALDGLPLEIGLGRSLSSVTAVLRGSSPGPAVLLRADMDALPLTERSGVDYASRIDDRMHACGHDLHTAMLVGAARLLAEAEFAGSVVFMFQPGEEGSAGARHMIAEGVLDAAGTRPVAAYGLHVTSSLLPGGWFMTRRGPLMAAADELHVTVHGAGGHGSQPHLAKDPIPAACEMVTALQTFATRRFDPFDPVVITVGSFHAGSKANIIPAEARFDLTIRSFSREAHARVVEGTGELLRGIAAAHGLDVEVHHEMGYPVTVNTAAEAEAAAATIGDLYGPERFVWAPNPLTAAEDFSFVLDEVPGAFVFLGACPPDRDPATAPFNHAADAVFDDGVLVDGAALLTELALRRLASA</sequence>
<dbReference type="Pfam" id="PF07687">
    <property type="entry name" value="M20_dimer"/>
    <property type="match status" value="1"/>
</dbReference>